<name>A0ABT0ZXG5_9PSEU</name>
<dbReference type="PANTHER" id="PTHR43776">
    <property type="entry name" value="TRANSPORT ATP-BINDING PROTEIN"/>
    <property type="match status" value="1"/>
</dbReference>
<dbReference type="InterPro" id="IPR027417">
    <property type="entry name" value="P-loop_NTPase"/>
</dbReference>
<comment type="caution">
    <text evidence="6">The sequence shown here is derived from an EMBL/GenBank/DDBJ whole genome shotgun (WGS) entry which is preliminary data.</text>
</comment>
<dbReference type="Pfam" id="PF08352">
    <property type="entry name" value="oligo_HPY"/>
    <property type="match status" value="1"/>
</dbReference>
<evidence type="ECO:0000256" key="3">
    <source>
        <dbReference type="ARBA" id="ARBA00022741"/>
    </source>
</evidence>
<dbReference type="InterPro" id="IPR003439">
    <property type="entry name" value="ABC_transporter-like_ATP-bd"/>
</dbReference>
<evidence type="ECO:0000313" key="6">
    <source>
        <dbReference type="EMBL" id="MCO1655423.1"/>
    </source>
</evidence>
<dbReference type="InterPro" id="IPR013563">
    <property type="entry name" value="Oligopep_ABC_C"/>
</dbReference>
<evidence type="ECO:0000259" key="5">
    <source>
        <dbReference type="PROSITE" id="PS50893"/>
    </source>
</evidence>
<sequence length="326" mass="35714">MAEAPVPVAEVEDLDVEFRLRRGPLGGTVPLRAVRGIDLAIGERETLGLVGESGSGKSTTGRALLRLIEPTGGRIRLDGQDITALRGEALRGVRRKMQMVFQDPYSSLDPAMVVAESIAEPLDTHLALTRAQRTARLAELMEQVGLSRRHLNRYPYEFSGGQRQRIAIARAVAVHPRLVVCDEAVSALDVSTQNQILNLLEDIQAGSGISYLFIAHDLAVVRHIAHRVAVMYLGEIVETGPTDRLFDRPAHPYTEALLSAVPLPSPRRQRERERIVLTGEVPDAADPPPGCSFHTRCPYVMQRCRVEVPAETPVEGGGTVRCHLRG</sequence>
<proteinExistence type="inferred from homology"/>
<protein>
    <submittedName>
        <fullName evidence="6">ABC transporter ATP-binding protein</fullName>
    </submittedName>
</protein>
<keyword evidence="7" id="KW-1185">Reference proteome</keyword>
<evidence type="ECO:0000256" key="1">
    <source>
        <dbReference type="ARBA" id="ARBA00005417"/>
    </source>
</evidence>
<dbReference type="NCBIfam" id="TIGR01727">
    <property type="entry name" value="oligo_HPY"/>
    <property type="match status" value="1"/>
</dbReference>
<dbReference type="Proteomes" id="UP001165283">
    <property type="component" value="Unassembled WGS sequence"/>
</dbReference>
<dbReference type="PROSITE" id="PS50893">
    <property type="entry name" value="ABC_TRANSPORTER_2"/>
    <property type="match status" value="1"/>
</dbReference>
<dbReference type="Gene3D" id="3.40.50.300">
    <property type="entry name" value="P-loop containing nucleotide triphosphate hydrolases"/>
    <property type="match status" value="1"/>
</dbReference>
<keyword evidence="2" id="KW-0813">Transport</keyword>
<evidence type="ECO:0000256" key="2">
    <source>
        <dbReference type="ARBA" id="ARBA00022448"/>
    </source>
</evidence>
<gene>
    <name evidence="6" type="ORF">KDL28_10200</name>
</gene>
<dbReference type="InterPro" id="IPR003593">
    <property type="entry name" value="AAA+_ATPase"/>
</dbReference>
<dbReference type="InterPro" id="IPR017871">
    <property type="entry name" value="ABC_transporter-like_CS"/>
</dbReference>
<dbReference type="InterPro" id="IPR050319">
    <property type="entry name" value="ABC_transp_ATP-bind"/>
</dbReference>
<dbReference type="SUPFAM" id="SSF52540">
    <property type="entry name" value="P-loop containing nucleoside triphosphate hydrolases"/>
    <property type="match status" value="1"/>
</dbReference>
<dbReference type="EMBL" id="JAGSOV010000022">
    <property type="protein sequence ID" value="MCO1655423.1"/>
    <property type="molecule type" value="Genomic_DNA"/>
</dbReference>
<organism evidence="6 7">
    <name type="scientific">Pseudonocardia humida</name>
    <dbReference type="NCBI Taxonomy" id="2800819"/>
    <lineage>
        <taxon>Bacteria</taxon>
        <taxon>Bacillati</taxon>
        <taxon>Actinomycetota</taxon>
        <taxon>Actinomycetes</taxon>
        <taxon>Pseudonocardiales</taxon>
        <taxon>Pseudonocardiaceae</taxon>
        <taxon>Pseudonocardia</taxon>
    </lineage>
</organism>
<dbReference type="SMART" id="SM00382">
    <property type="entry name" value="AAA"/>
    <property type="match status" value="1"/>
</dbReference>
<keyword evidence="3" id="KW-0547">Nucleotide-binding</keyword>
<dbReference type="GO" id="GO:0005524">
    <property type="term" value="F:ATP binding"/>
    <property type="evidence" value="ECO:0007669"/>
    <property type="project" value="UniProtKB-KW"/>
</dbReference>
<dbReference type="Pfam" id="PF00005">
    <property type="entry name" value="ABC_tran"/>
    <property type="match status" value="1"/>
</dbReference>
<evidence type="ECO:0000256" key="4">
    <source>
        <dbReference type="ARBA" id="ARBA00022840"/>
    </source>
</evidence>
<dbReference type="PROSITE" id="PS00211">
    <property type="entry name" value="ABC_TRANSPORTER_1"/>
    <property type="match status" value="1"/>
</dbReference>
<dbReference type="CDD" id="cd03257">
    <property type="entry name" value="ABC_NikE_OppD_transporters"/>
    <property type="match status" value="1"/>
</dbReference>
<keyword evidence="4 6" id="KW-0067">ATP-binding</keyword>
<dbReference type="PANTHER" id="PTHR43776:SF7">
    <property type="entry name" value="D,D-DIPEPTIDE TRANSPORT ATP-BINDING PROTEIN DDPF-RELATED"/>
    <property type="match status" value="1"/>
</dbReference>
<evidence type="ECO:0000313" key="7">
    <source>
        <dbReference type="Proteomes" id="UP001165283"/>
    </source>
</evidence>
<reference evidence="6" key="1">
    <citation type="submission" date="2021-04" db="EMBL/GenBank/DDBJ databases">
        <title>Pseudonocardia sp. nov., isolated from sandy soil of mangrove forest.</title>
        <authorList>
            <person name="Zan Z."/>
            <person name="Huang R."/>
            <person name="Liu W."/>
        </authorList>
    </citation>
    <scope>NUCLEOTIDE SEQUENCE</scope>
    <source>
        <strain evidence="6">S2-4</strain>
    </source>
</reference>
<comment type="similarity">
    <text evidence="1">Belongs to the ABC transporter superfamily.</text>
</comment>
<accession>A0ABT0ZXG5</accession>
<feature type="domain" description="ABC transporter" evidence="5">
    <location>
        <begin position="11"/>
        <end position="258"/>
    </location>
</feature>